<keyword evidence="2" id="KW-0732">Signal</keyword>
<reference evidence="5" key="1">
    <citation type="submission" date="2022-11" db="UniProtKB">
        <authorList>
            <consortium name="WormBaseParasite"/>
        </authorList>
    </citation>
    <scope>IDENTIFICATION</scope>
</reference>
<dbReference type="Gene3D" id="2.40.10.10">
    <property type="entry name" value="Trypsin-like serine proteases"/>
    <property type="match status" value="2"/>
</dbReference>
<dbReference type="AlphaFoldDB" id="A0A914CW21"/>
<dbReference type="InterPro" id="IPR001254">
    <property type="entry name" value="Trypsin_dom"/>
</dbReference>
<dbReference type="WBParaSite" id="ACRNAN_scaffold14777.g16331.t1">
    <property type="protein sequence ID" value="ACRNAN_scaffold14777.g16331.t1"/>
    <property type="gene ID" value="ACRNAN_scaffold14777.g16331"/>
</dbReference>
<evidence type="ECO:0000256" key="1">
    <source>
        <dbReference type="ARBA" id="ARBA00023157"/>
    </source>
</evidence>
<feature type="domain" description="Peptidase S1" evidence="3">
    <location>
        <begin position="29"/>
        <end position="130"/>
    </location>
</feature>
<protein>
    <submittedName>
        <fullName evidence="5">Peptidase S1 domain-containing protein</fullName>
    </submittedName>
</protein>
<evidence type="ECO:0000259" key="3">
    <source>
        <dbReference type="PROSITE" id="PS50240"/>
    </source>
</evidence>
<dbReference type="SUPFAM" id="SSF50494">
    <property type="entry name" value="Trypsin-like serine proteases"/>
    <property type="match status" value="1"/>
</dbReference>
<keyword evidence="4" id="KW-1185">Reference proteome</keyword>
<dbReference type="GO" id="GO:0004252">
    <property type="term" value="F:serine-type endopeptidase activity"/>
    <property type="evidence" value="ECO:0007669"/>
    <property type="project" value="InterPro"/>
</dbReference>
<dbReference type="PANTHER" id="PTHR24252:SF7">
    <property type="entry name" value="HYALIN"/>
    <property type="match status" value="1"/>
</dbReference>
<evidence type="ECO:0000313" key="4">
    <source>
        <dbReference type="Proteomes" id="UP000887540"/>
    </source>
</evidence>
<accession>A0A914CW21</accession>
<proteinExistence type="predicted"/>
<keyword evidence="1" id="KW-1015">Disulfide bond</keyword>
<evidence type="ECO:0000256" key="2">
    <source>
        <dbReference type="SAM" id="SignalP"/>
    </source>
</evidence>
<dbReference type="GO" id="GO:0006508">
    <property type="term" value="P:proteolysis"/>
    <property type="evidence" value="ECO:0007669"/>
    <property type="project" value="InterPro"/>
</dbReference>
<dbReference type="PROSITE" id="PS50240">
    <property type="entry name" value="TRYPSIN_DOM"/>
    <property type="match status" value="1"/>
</dbReference>
<dbReference type="InterPro" id="IPR009003">
    <property type="entry name" value="Peptidase_S1_PA"/>
</dbReference>
<evidence type="ECO:0000313" key="5">
    <source>
        <dbReference type="WBParaSite" id="ACRNAN_scaffold14777.g16331.t1"/>
    </source>
</evidence>
<dbReference type="PANTHER" id="PTHR24252">
    <property type="entry name" value="ACROSIN-RELATED"/>
    <property type="match status" value="1"/>
</dbReference>
<dbReference type="InterPro" id="IPR043504">
    <property type="entry name" value="Peptidase_S1_PA_chymotrypsin"/>
</dbReference>
<name>A0A914CW21_9BILA</name>
<organism evidence="4 5">
    <name type="scientific">Acrobeloides nanus</name>
    <dbReference type="NCBI Taxonomy" id="290746"/>
    <lineage>
        <taxon>Eukaryota</taxon>
        <taxon>Metazoa</taxon>
        <taxon>Ecdysozoa</taxon>
        <taxon>Nematoda</taxon>
        <taxon>Chromadorea</taxon>
        <taxon>Rhabditida</taxon>
        <taxon>Tylenchina</taxon>
        <taxon>Cephalobomorpha</taxon>
        <taxon>Cephaloboidea</taxon>
        <taxon>Cephalobidae</taxon>
        <taxon>Acrobeloides</taxon>
    </lineage>
</organism>
<feature type="signal peptide" evidence="2">
    <location>
        <begin position="1"/>
        <end position="19"/>
    </location>
</feature>
<feature type="chain" id="PRO_5037275326" evidence="2">
    <location>
        <begin position="20"/>
        <end position="130"/>
    </location>
</feature>
<sequence length="130" mass="14387">MFNYIFLLTICIILPITIARTYRDSSIDIIGGCNAKLGEFPWVGVIEFFFNTSTTHLCGATLLSPEYALTSARCVLTYFNKAGYIGHTVRFGIIDLNDTTASNNSFLDVIAHPNYVYNSSMVANDIAVIK</sequence>
<dbReference type="Pfam" id="PF00089">
    <property type="entry name" value="Trypsin"/>
    <property type="match status" value="1"/>
</dbReference>
<dbReference type="Proteomes" id="UP000887540">
    <property type="component" value="Unplaced"/>
</dbReference>